<name>A0A1I3T9S4_9BACT</name>
<feature type="binding site" evidence="5">
    <location>
        <position position="283"/>
    </location>
    <ligand>
        <name>a divalent metal cation</name>
        <dbReference type="ChEBI" id="CHEBI:60240"/>
        <label>1</label>
    </ligand>
</feature>
<evidence type="ECO:0000313" key="7">
    <source>
        <dbReference type="Proteomes" id="UP000198635"/>
    </source>
</evidence>
<gene>
    <name evidence="6" type="ORF">SAMN04488082_105102</name>
</gene>
<keyword evidence="7" id="KW-1185">Reference proteome</keyword>
<evidence type="ECO:0000256" key="1">
    <source>
        <dbReference type="ARBA" id="ARBA00006964"/>
    </source>
</evidence>
<organism evidence="6 7">
    <name type="scientific">Desulfomicrobium apsheronum</name>
    <dbReference type="NCBI Taxonomy" id="52560"/>
    <lineage>
        <taxon>Bacteria</taxon>
        <taxon>Pseudomonadati</taxon>
        <taxon>Thermodesulfobacteriota</taxon>
        <taxon>Desulfovibrionia</taxon>
        <taxon>Desulfovibrionales</taxon>
        <taxon>Desulfomicrobiaceae</taxon>
        <taxon>Desulfomicrobium</taxon>
    </lineage>
</organism>
<dbReference type="GO" id="GO:0046872">
    <property type="term" value="F:metal ion binding"/>
    <property type="evidence" value="ECO:0007669"/>
    <property type="project" value="UniProtKB-KW"/>
</dbReference>
<evidence type="ECO:0000256" key="5">
    <source>
        <dbReference type="PIRSR" id="PIRSR602678-1"/>
    </source>
</evidence>
<protein>
    <recommendedName>
        <fullName evidence="3">GTP cyclohydrolase 1 type 2 homolog</fullName>
    </recommendedName>
</protein>
<comment type="subunit">
    <text evidence="2">Homohexamer.</text>
</comment>
<dbReference type="AlphaFoldDB" id="A0A1I3T9S4"/>
<dbReference type="PANTHER" id="PTHR13799">
    <property type="entry name" value="NGG1 INTERACTING FACTOR 3"/>
    <property type="match status" value="1"/>
</dbReference>
<dbReference type="PANTHER" id="PTHR13799:SF14">
    <property type="entry name" value="GTP CYCLOHYDROLASE 1 TYPE 2 HOMOLOG"/>
    <property type="match status" value="1"/>
</dbReference>
<comment type="similarity">
    <text evidence="1">Belongs to the GTP cyclohydrolase I type 2/NIF3 family.</text>
</comment>
<evidence type="ECO:0000256" key="2">
    <source>
        <dbReference type="ARBA" id="ARBA00011643"/>
    </source>
</evidence>
<dbReference type="GO" id="GO:0005737">
    <property type="term" value="C:cytoplasm"/>
    <property type="evidence" value="ECO:0007669"/>
    <property type="project" value="TreeGrafter"/>
</dbReference>
<dbReference type="RefSeq" id="WP_092373554.1">
    <property type="nucleotide sequence ID" value="NZ_FORX01000005.1"/>
</dbReference>
<reference evidence="7" key="1">
    <citation type="submission" date="2016-10" db="EMBL/GenBank/DDBJ databases">
        <authorList>
            <person name="Varghese N."/>
            <person name="Submissions S."/>
        </authorList>
    </citation>
    <scope>NUCLEOTIDE SEQUENCE [LARGE SCALE GENOMIC DNA]</scope>
    <source>
        <strain evidence="7">DSM 5918</strain>
    </source>
</reference>
<accession>A0A1I3T9S4</accession>
<dbReference type="InterPro" id="IPR002678">
    <property type="entry name" value="DUF34/NIF3"/>
</dbReference>
<proteinExistence type="inferred from homology"/>
<evidence type="ECO:0000256" key="4">
    <source>
        <dbReference type="ARBA" id="ARBA00022723"/>
    </source>
</evidence>
<dbReference type="SUPFAM" id="SSF102705">
    <property type="entry name" value="NIF3 (NGG1p interacting factor 3)-like"/>
    <property type="match status" value="1"/>
</dbReference>
<feature type="binding site" evidence="5">
    <location>
        <position position="64"/>
    </location>
    <ligand>
        <name>a divalent metal cation</name>
        <dbReference type="ChEBI" id="CHEBI:60240"/>
        <label>2</label>
    </ligand>
</feature>
<feature type="binding site" evidence="5">
    <location>
        <position position="65"/>
    </location>
    <ligand>
        <name>a divalent metal cation</name>
        <dbReference type="ChEBI" id="CHEBI:60240"/>
        <label>1</label>
    </ligand>
</feature>
<dbReference type="InterPro" id="IPR036069">
    <property type="entry name" value="DUF34/NIF3_sf"/>
</dbReference>
<dbReference type="Pfam" id="PF01784">
    <property type="entry name" value="DUF34_NIF3"/>
    <property type="match status" value="1"/>
</dbReference>
<dbReference type="FunFam" id="3.40.1390.30:FF:000001">
    <property type="entry name" value="GTP cyclohydrolase 1 type 2"/>
    <property type="match status" value="1"/>
</dbReference>
<dbReference type="STRING" id="52560.SAMN04488082_105102"/>
<evidence type="ECO:0000313" key="6">
    <source>
        <dbReference type="EMBL" id="SFJ66416.1"/>
    </source>
</evidence>
<feature type="binding site" evidence="5">
    <location>
        <position position="102"/>
    </location>
    <ligand>
        <name>a divalent metal cation</name>
        <dbReference type="ChEBI" id="CHEBI:60240"/>
        <label>1</label>
    </ligand>
</feature>
<keyword evidence="4 5" id="KW-0479">Metal-binding</keyword>
<sequence>MHPSTLTSRIETTAPLQLAASWDKCGVQIASAASEIRTLCVALDPSVETVRRAVEHEADFLLCHHPLSLAPRLPSRLDDFHEVLSLSLKNSMWLYSAHTSLDANPHGPVNWLGRALGMQDMRILEVTRRETPSLLRLADPAMQERVRNFADSVTRRDGQMEEYLLWPEESSAFKAKLQTGTPWQEIALAAPIREYGFGCIGTLPETLVWNEFTARLTALGLPLSRMVGQVPETVARVAYCPGSGADLGPAAFAQGADVYLTGDVKYHQAQAVQDVGLTIDVGHFCLEETMMRTWSQSLDRELSPEGVRVIFLQGRDPFA</sequence>
<dbReference type="EMBL" id="FORX01000005">
    <property type="protein sequence ID" value="SFJ66416.1"/>
    <property type="molecule type" value="Genomic_DNA"/>
</dbReference>
<dbReference type="Gene3D" id="3.40.1390.30">
    <property type="entry name" value="NIF3 (NGG1p interacting factor 3)-like"/>
    <property type="match status" value="2"/>
</dbReference>
<dbReference type="OrthoDB" id="9792792at2"/>
<feature type="binding site" evidence="5">
    <location>
        <position position="287"/>
    </location>
    <ligand>
        <name>a divalent metal cation</name>
        <dbReference type="ChEBI" id="CHEBI:60240"/>
        <label>1</label>
    </ligand>
</feature>
<dbReference type="Proteomes" id="UP000198635">
    <property type="component" value="Unassembled WGS sequence"/>
</dbReference>
<evidence type="ECO:0000256" key="3">
    <source>
        <dbReference type="ARBA" id="ARBA00022112"/>
    </source>
</evidence>